<evidence type="ECO:0000259" key="3">
    <source>
        <dbReference type="PROSITE" id="PS51186"/>
    </source>
</evidence>
<dbReference type="KEGG" id="hor:Hore_02910"/>
<evidence type="ECO:0000313" key="5">
    <source>
        <dbReference type="Proteomes" id="UP000000719"/>
    </source>
</evidence>
<proteinExistence type="predicted"/>
<dbReference type="CDD" id="cd04301">
    <property type="entry name" value="NAT_SF"/>
    <property type="match status" value="1"/>
</dbReference>
<gene>
    <name evidence="4" type="ordered locus">Hore_02910</name>
</gene>
<reference evidence="4 5" key="1">
    <citation type="journal article" date="2009" name="PLoS ONE">
        <title>Genome analysis of the anaerobic thermohalophilic bacterium Halothermothrix orenii.</title>
        <authorList>
            <person name="Mavromatis K."/>
            <person name="Ivanova N."/>
            <person name="Anderson I."/>
            <person name="Lykidis A."/>
            <person name="Hooper S.D."/>
            <person name="Sun H."/>
            <person name="Kunin V."/>
            <person name="Lapidus A."/>
            <person name="Hugenholtz P."/>
            <person name="Patel B."/>
            <person name="Kyrpides N.C."/>
        </authorList>
    </citation>
    <scope>NUCLEOTIDE SEQUENCE [LARGE SCALE GENOMIC DNA]</scope>
    <source>
        <strain evidence="5">H 168 / OCM 544 / DSM 9562</strain>
    </source>
</reference>
<accession>B8D1H5</accession>
<dbReference type="RefSeq" id="WP_012635240.1">
    <property type="nucleotide sequence ID" value="NC_011899.1"/>
</dbReference>
<keyword evidence="2 4" id="KW-0012">Acyltransferase</keyword>
<dbReference type="GO" id="GO:0016747">
    <property type="term" value="F:acyltransferase activity, transferring groups other than amino-acyl groups"/>
    <property type="evidence" value="ECO:0007669"/>
    <property type="project" value="InterPro"/>
</dbReference>
<dbReference type="eggNOG" id="COG0456">
    <property type="taxonomic scope" value="Bacteria"/>
</dbReference>
<sequence length="170" mass="19522">MRSLSSPDNSVCIRGANTEDAGKVLILIRRAFKDYLPEPVTPGEYILPAFRDNIDEIVKDIVKNRVLIMEKDSLIIGSLRLVFEGSTSVYLKRFAILPGYQGQGYGSLLLRYAEDEARNMKGCYLYLHSTLDNDKLVKFYLKNGYRCVRIDNSYPYRRGLWVKRLNGVDQ</sequence>
<evidence type="ECO:0000256" key="2">
    <source>
        <dbReference type="ARBA" id="ARBA00023315"/>
    </source>
</evidence>
<dbReference type="EMBL" id="CP001098">
    <property type="protein sequence ID" value="ACL69052.1"/>
    <property type="molecule type" value="Genomic_DNA"/>
</dbReference>
<dbReference type="InterPro" id="IPR000182">
    <property type="entry name" value="GNAT_dom"/>
</dbReference>
<dbReference type="PANTHER" id="PTHR43420">
    <property type="entry name" value="ACETYLTRANSFERASE"/>
    <property type="match status" value="1"/>
</dbReference>
<dbReference type="HOGENOM" id="CLU_131911_0_0_9"/>
<evidence type="ECO:0000313" key="4">
    <source>
        <dbReference type="EMBL" id="ACL69052.1"/>
    </source>
</evidence>
<evidence type="ECO:0000256" key="1">
    <source>
        <dbReference type="ARBA" id="ARBA00022679"/>
    </source>
</evidence>
<keyword evidence="1 4" id="KW-0808">Transferase</keyword>
<protein>
    <submittedName>
        <fullName evidence="4">Acetyltransferase</fullName>
        <ecNumber evidence="4">2.3.1.-</ecNumber>
    </submittedName>
</protein>
<name>B8D1H5_HALOH</name>
<dbReference type="InterPro" id="IPR050680">
    <property type="entry name" value="YpeA/RimI_acetyltransf"/>
</dbReference>
<keyword evidence="5" id="KW-1185">Reference proteome</keyword>
<dbReference type="Gene3D" id="3.40.630.30">
    <property type="match status" value="1"/>
</dbReference>
<dbReference type="Pfam" id="PF00583">
    <property type="entry name" value="Acetyltransf_1"/>
    <property type="match status" value="1"/>
</dbReference>
<organism evidence="4 5">
    <name type="scientific">Halothermothrix orenii (strain H 168 / OCM 544 / DSM 9562)</name>
    <dbReference type="NCBI Taxonomy" id="373903"/>
    <lineage>
        <taxon>Bacteria</taxon>
        <taxon>Bacillati</taxon>
        <taxon>Bacillota</taxon>
        <taxon>Clostridia</taxon>
        <taxon>Halanaerobiales</taxon>
        <taxon>Halothermotrichaceae</taxon>
        <taxon>Halothermothrix</taxon>
    </lineage>
</organism>
<dbReference type="STRING" id="373903.Hore_02910"/>
<dbReference type="InterPro" id="IPR016181">
    <property type="entry name" value="Acyl_CoA_acyltransferase"/>
</dbReference>
<dbReference type="Proteomes" id="UP000000719">
    <property type="component" value="Chromosome"/>
</dbReference>
<dbReference type="AlphaFoldDB" id="B8D1H5"/>
<dbReference type="PROSITE" id="PS51186">
    <property type="entry name" value="GNAT"/>
    <property type="match status" value="1"/>
</dbReference>
<feature type="domain" description="N-acetyltransferase" evidence="3">
    <location>
        <begin position="11"/>
        <end position="166"/>
    </location>
</feature>
<dbReference type="SUPFAM" id="SSF55729">
    <property type="entry name" value="Acyl-CoA N-acyltransferases (Nat)"/>
    <property type="match status" value="1"/>
</dbReference>
<dbReference type="OrthoDB" id="2111574at2"/>
<dbReference type="EC" id="2.3.1.-" evidence="4"/>